<dbReference type="InterPro" id="IPR012668">
    <property type="entry name" value="CHP02466"/>
</dbReference>
<comment type="caution">
    <text evidence="1">The sequence shown here is derived from an EMBL/GenBank/DDBJ whole genome shotgun (WGS) entry which is preliminary data.</text>
</comment>
<keyword evidence="2" id="KW-1185">Reference proteome</keyword>
<accession>A0AAW9RI40</accession>
<organism evidence="1 2">
    <name type="scientific">Elongatibacter sediminis</name>
    <dbReference type="NCBI Taxonomy" id="3119006"/>
    <lineage>
        <taxon>Bacteria</taxon>
        <taxon>Pseudomonadati</taxon>
        <taxon>Pseudomonadota</taxon>
        <taxon>Gammaproteobacteria</taxon>
        <taxon>Chromatiales</taxon>
        <taxon>Wenzhouxiangellaceae</taxon>
        <taxon>Elongatibacter</taxon>
    </lineage>
</organism>
<gene>
    <name evidence="1" type="ORF">V3330_12920</name>
</gene>
<reference evidence="1 2" key="1">
    <citation type="submission" date="2024-02" db="EMBL/GenBank/DDBJ databases">
        <title>A novel Wenzhouxiangellaceae bacterium, isolated from coastal sediments.</title>
        <authorList>
            <person name="Du Z.-J."/>
            <person name="Ye Y.-Q."/>
            <person name="Zhang X.-Y."/>
        </authorList>
    </citation>
    <scope>NUCLEOTIDE SEQUENCE [LARGE SCALE GENOMIC DNA]</scope>
    <source>
        <strain evidence="1 2">CH-27</strain>
    </source>
</reference>
<dbReference type="Proteomes" id="UP001359886">
    <property type="component" value="Unassembled WGS sequence"/>
</dbReference>
<protein>
    <submittedName>
        <fullName evidence="1">2OG-Fe(II) oxygenase</fullName>
    </submittedName>
</protein>
<proteinExistence type="predicted"/>
<dbReference type="Gene3D" id="2.60.120.620">
    <property type="entry name" value="q2cbj1_9rhob like domain"/>
    <property type="match status" value="1"/>
</dbReference>
<dbReference type="RefSeq" id="WP_354695850.1">
    <property type="nucleotide sequence ID" value="NZ_JAZHOG010000008.1"/>
</dbReference>
<name>A0AAW9RI40_9GAMM</name>
<evidence type="ECO:0000313" key="2">
    <source>
        <dbReference type="Proteomes" id="UP001359886"/>
    </source>
</evidence>
<dbReference type="EMBL" id="JAZHOG010000008">
    <property type="protein sequence ID" value="MEJ8568528.1"/>
    <property type="molecule type" value="Genomic_DNA"/>
</dbReference>
<sequence length="221" mass="25307">MEFTQDIEIHYPTTVMQRSFSDAAALNSRLYALLRALADRYEKTARNAVSSGQIATQGGYQTAASMNLFLLKEEAIRTFRDELVLPAVRDYLEHVFGDQARHFNPWPDGWANLLRRGDWQRPHFHPTHRNVVCGVYYVHLPGNLPEPQGNIEFFNPIQASVNHGFPSTRRLLPAEGKLILFPPWYVHYVHPFEGEGERCIIAFDVFAQRPARRVQGEDTSG</sequence>
<evidence type="ECO:0000313" key="1">
    <source>
        <dbReference type="EMBL" id="MEJ8568528.1"/>
    </source>
</evidence>
<dbReference type="Pfam" id="PF13759">
    <property type="entry name" value="2OG-FeII_Oxy_5"/>
    <property type="match status" value="1"/>
</dbReference>
<dbReference type="AlphaFoldDB" id="A0AAW9RI40"/>